<keyword evidence="1" id="KW-0147">Chitin-binding</keyword>
<dbReference type="SMART" id="SM00257">
    <property type="entry name" value="LysM"/>
    <property type="match status" value="2"/>
</dbReference>
<accession>A0A9W9IST7</accession>
<proteinExistence type="predicted"/>
<dbReference type="Gene3D" id="3.10.350.10">
    <property type="entry name" value="LysM domain"/>
    <property type="match status" value="2"/>
</dbReference>
<dbReference type="InterPro" id="IPR052210">
    <property type="entry name" value="LysM1-like"/>
</dbReference>
<evidence type="ECO:0000256" key="1">
    <source>
        <dbReference type="ARBA" id="ARBA00022669"/>
    </source>
</evidence>
<comment type="caution">
    <text evidence="5">The sequence shown here is derived from an EMBL/GenBank/DDBJ whole genome shotgun (WGS) entry which is preliminary data.</text>
</comment>
<keyword evidence="3" id="KW-0732">Signal</keyword>
<dbReference type="SUPFAM" id="SSF54106">
    <property type="entry name" value="LysM domain"/>
    <property type="match status" value="1"/>
</dbReference>
<name>A0A9W9IST7_9EURO</name>
<dbReference type="Pfam" id="PF01476">
    <property type="entry name" value="LysM"/>
    <property type="match status" value="1"/>
</dbReference>
<dbReference type="InterPro" id="IPR018392">
    <property type="entry name" value="LysM"/>
</dbReference>
<dbReference type="Proteomes" id="UP001150879">
    <property type="component" value="Unassembled WGS sequence"/>
</dbReference>
<dbReference type="CDD" id="cd00118">
    <property type="entry name" value="LysM"/>
    <property type="match status" value="1"/>
</dbReference>
<sequence length="414" mass="43732">MIIFRCLAWAALALFANGQQFDGYEMPYDDLGLSSACFDAVNTTVSSCPAWVAGYTGVDSPTGTLIVSEGTSATTTVAVPTNAQSLSNTNCTEWHEVLSREDCSTISLKFAISLSDFYFLNPQVDSNYTNLWLNTSYCVEAVGNIATYTGYVTSTAAYTFTKPASATYTPTPAFTATLEPTASGTIEGCAVYNNAFSSTIANATTLNSCEIWASIADVTVDNLLSWNPSLSASDSSQHLPYNYCFAANSSLIPSTSVQPSDCNCYIQLRAADKSAFNCTMFSSLSNVSVTTVTSLNPWIGSDCDTGVWSALSGDGFEQICVERSSPAVPTSATSTISPASTSTISTIATPPAEVMPNEASNCNKWHTVVSGDGCQAIADQNNILLSNFYTWNPSVGTTCASLWIGYAVCVGVSS</sequence>
<evidence type="ECO:0000313" key="5">
    <source>
        <dbReference type="EMBL" id="KAJ5184409.1"/>
    </source>
</evidence>
<dbReference type="PROSITE" id="PS51782">
    <property type="entry name" value="LYSM"/>
    <property type="match status" value="2"/>
</dbReference>
<organism evidence="5 6">
    <name type="scientific">Penicillium cf. griseofulvum</name>
    <dbReference type="NCBI Taxonomy" id="2972120"/>
    <lineage>
        <taxon>Eukaryota</taxon>
        <taxon>Fungi</taxon>
        <taxon>Dikarya</taxon>
        <taxon>Ascomycota</taxon>
        <taxon>Pezizomycotina</taxon>
        <taxon>Eurotiomycetes</taxon>
        <taxon>Eurotiomycetidae</taxon>
        <taxon>Eurotiales</taxon>
        <taxon>Aspergillaceae</taxon>
        <taxon>Penicillium</taxon>
    </lineage>
</organism>
<feature type="domain" description="LysM" evidence="4">
    <location>
        <begin position="364"/>
        <end position="410"/>
    </location>
</feature>
<evidence type="ECO:0000256" key="3">
    <source>
        <dbReference type="SAM" id="SignalP"/>
    </source>
</evidence>
<evidence type="ECO:0000259" key="4">
    <source>
        <dbReference type="PROSITE" id="PS51782"/>
    </source>
</evidence>
<gene>
    <name evidence="5" type="ORF">N7472_009249</name>
</gene>
<dbReference type="PANTHER" id="PTHR34997">
    <property type="entry name" value="AM15"/>
    <property type="match status" value="1"/>
</dbReference>
<dbReference type="EMBL" id="JAPQKP010000006">
    <property type="protein sequence ID" value="KAJ5184409.1"/>
    <property type="molecule type" value="Genomic_DNA"/>
</dbReference>
<keyword evidence="2" id="KW-0843">Virulence</keyword>
<feature type="domain" description="LysM" evidence="4">
    <location>
        <begin position="93"/>
        <end position="139"/>
    </location>
</feature>
<reference evidence="5" key="2">
    <citation type="journal article" date="2023" name="IMA Fungus">
        <title>Comparative genomic study of the Penicillium genus elucidates a diverse pangenome and 15 lateral gene transfer events.</title>
        <authorList>
            <person name="Petersen C."/>
            <person name="Sorensen T."/>
            <person name="Nielsen M.R."/>
            <person name="Sondergaard T.E."/>
            <person name="Sorensen J.L."/>
            <person name="Fitzpatrick D.A."/>
            <person name="Frisvad J.C."/>
            <person name="Nielsen K.L."/>
        </authorList>
    </citation>
    <scope>NUCLEOTIDE SEQUENCE</scope>
    <source>
        <strain evidence="5">IBT 16849</strain>
    </source>
</reference>
<reference evidence="5" key="1">
    <citation type="submission" date="2022-11" db="EMBL/GenBank/DDBJ databases">
        <authorList>
            <person name="Petersen C."/>
        </authorList>
    </citation>
    <scope>NUCLEOTIDE SEQUENCE</scope>
    <source>
        <strain evidence="5">IBT 16849</strain>
    </source>
</reference>
<evidence type="ECO:0000313" key="6">
    <source>
        <dbReference type="Proteomes" id="UP001150879"/>
    </source>
</evidence>
<keyword evidence="6" id="KW-1185">Reference proteome</keyword>
<feature type="chain" id="PRO_5040992802" description="LysM domain-containing protein" evidence="3">
    <location>
        <begin position="19"/>
        <end position="414"/>
    </location>
</feature>
<evidence type="ECO:0000256" key="2">
    <source>
        <dbReference type="ARBA" id="ARBA00023026"/>
    </source>
</evidence>
<dbReference type="AlphaFoldDB" id="A0A9W9IST7"/>
<dbReference type="InterPro" id="IPR036779">
    <property type="entry name" value="LysM_dom_sf"/>
</dbReference>
<feature type="signal peptide" evidence="3">
    <location>
        <begin position="1"/>
        <end position="18"/>
    </location>
</feature>
<protein>
    <recommendedName>
        <fullName evidence="4">LysM domain-containing protein</fullName>
    </recommendedName>
</protein>
<dbReference type="PANTHER" id="PTHR34997:SF1">
    <property type="entry name" value="PEPTIDOGLYCAN-BINDING LYSIN DOMAIN"/>
    <property type="match status" value="1"/>
</dbReference>
<dbReference type="GO" id="GO:0008061">
    <property type="term" value="F:chitin binding"/>
    <property type="evidence" value="ECO:0007669"/>
    <property type="project" value="UniProtKB-KW"/>
</dbReference>